<gene>
    <name evidence="2" type="ordered locus">Acid_1379</name>
</gene>
<dbReference type="SUPFAM" id="SSF53335">
    <property type="entry name" value="S-adenosyl-L-methionine-dependent methyltransferases"/>
    <property type="match status" value="1"/>
</dbReference>
<dbReference type="eggNOG" id="COG2242">
    <property type="taxonomic scope" value="Bacteria"/>
</dbReference>
<dbReference type="NCBIfam" id="TIGR01444">
    <property type="entry name" value="fkbM_fam"/>
    <property type="match status" value="1"/>
</dbReference>
<feature type="domain" description="Methyltransferase FkbM" evidence="1">
    <location>
        <begin position="115"/>
        <end position="276"/>
    </location>
</feature>
<keyword evidence="2" id="KW-0808">Transferase</keyword>
<dbReference type="InterPro" id="IPR052514">
    <property type="entry name" value="SAM-dependent_MTase"/>
</dbReference>
<dbReference type="HOGENOM" id="CLU_080165_0_0_0"/>
<reference evidence="2" key="1">
    <citation type="submission" date="2006-10" db="EMBL/GenBank/DDBJ databases">
        <title>Complete sequence of Solibacter usitatus Ellin6076.</title>
        <authorList>
            <consortium name="US DOE Joint Genome Institute"/>
            <person name="Copeland A."/>
            <person name="Lucas S."/>
            <person name="Lapidus A."/>
            <person name="Barry K."/>
            <person name="Detter J.C."/>
            <person name="Glavina del Rio T."/>
            <person name="Hammon N."/>
            <person name="Israni S."/>
            <person name="Dalin E."/>
            <person name="Tice H."/>
            <person name="Pitluck S."/>
            <person name="Thompson L.S."/>
            <person name="Brettin T."/>
            <person name="Bruce D."/>
            <person name="Han C."/>
            <person name="Tapia R."/>
            <person name="Gilna P."/>
            <person name="Schmutz J."/>
            <person name="Larimer F."/>
            <person name="Land M."/>
            <person name="Hauser L."/>
            <person name="Kyrpides N."/>
            <person name="Mikhailova N."/>
            <person name="Janssen P.H."/>
            <person name="Kuske C.R."/>
            <person name="Richardson P."/>
        </authorList>
    </citation>
    <scope>NUCLEOTIDE SEQUENCE</scope>
    <source>
        <strain evidence="2">Ellin6076</strain>
    </source>
</reference>
<dbReference type="PANTHER" id="PTHR34203:SF13">
    <property type="entry name" value="EXPRESSED PROTEIN"/>
    <property type="match status" value="1"/>
</dbReference>
<evidence type="ECO:0000259" key="1">
    <source>
        <dbReference type="Pfam" id="PF05050"/>
    </source>
</evidence>
<dbReference type="EMBL" id="CP000473">
    <property type="protein sequence ID" value="ABJ82372.1"/>
    <property type="molecule type" value="Genomic_DNA"/>
</dbReference>
<dbReference type="KEGG" id="sus:Acid_1379"/>
<dbReference type="GO" id="GO:0032259">
    <property type="term" value="P:methylation"/>
    <property type="evidence" value="ECO:0007669"/>
    <property type="project" value="UniProtKB-KW"/>
</dbReference>
<name>Q029B9_SOLUE</name>
<accession>Q029B9</accession>
<dbReference type="InterPro" id="IPR029063">
    <property type="entry name" value="SAM-dependent_MTases_sf"/>
</dbReference>
<evidence type="ECO:0000313" key="2">
    <source>
        <dbReference type="EMBL" id="ABJ82372.1"/>
    </source>
</evidence>
<dbReference type="STRING" id="234267.Acid_1379"/>
<dbReference type="Gene3D" id="3.40.50.150">
    <property type="entry name" value="Vaccinia Virus protein VP39"/>
    <property type="match status" value="1"/>
</dbReference>
<dbReference type="GO" id="GO:0008168">
    <property type="term" value="F:methyltransferase activity"/>
    <property type="evidence" value="ECO:0007669"/>
    <property type="project" value="UniProtKB-KW"/>
</dbReference>
<keyword evidence="2" id="KW-0489">Methyltransferase</keyword>
<organism evidence="2">
    <name type="scientific">Solibacter usitatus (strain Ellin6076)</name>
    <dbReference type="NCBI Taxonomy" id="234267"/>
    <lineage>
        <taxon>Bacteria</taxon>
        <taxon>Pseudomonadati</taxon>
        <taxon>Acidobacteriota</taxon>
        <taxon>Terriglobia</taxon>
        <taxon>Bryobacterales</taxon>
        <taxon>Solibacteraceae</taxon>
        <taxon>Candidatus Solibacter</taxon>
    </lineage>
</organism>
<dbReference type="AlphaFoldDB" id="Q029B9"/>
<dbReference type="Pfam" id="PF05050">
    <property type="entry name" value="Methyltransf_21"/>
    <property type="match status" value="1"/>
</dbReference>
<dbReference type="InterPro" id="IPR006342">
    <property type="entry name" value="FkbM_mtfrase"/>
</dbReference>
<proteinExistence type="predicted"/>
<protein>
    <submittedName>
        <fullName evidence="2">Methyltransferase FkbM family</fullName>
    </submittedName>
</protein>
<sequence>MNTPSQQSTVAPNVIQEPPRAGFLKWLRARAGNCLAILLHGSPLGRFRMLATYLKISFKVKLLVDVLKIRVEEEKVFSQTICFADYNTFLILFEEIFLTSVYHFQSENRAPAILDAGANTGMSVAYFKTIYPDCRIIAFEPDPANFKLLGKNVTRNGWANVELHNVALHRRDAELDFFDYNDRPGALSNGFWRPSEAGPAKKVITVRAVPLSRHVEGPIDMLKMDIEGSEHDVLEDLVESGKLAAIQRMTMEYHHHVQRRDDRLGELLCRLEEAGFGYHICAPLALPFPQEETQNFMLRAYR</sequence>
<dbReference type="InParanoid" id="Q029B9"/>
<dbReference type="PANTHER" id="PTHR34203">
    <property type="entry name" value="METHYLTRANSFERASE, FKBM FAMILY PROTEIN"/>
    <property type="match status" value="1"/>
</dbReference>